<evidence type="ECO:0000259" key="6">
    <source>
        <dbReference type="Pfam" id="PF01258"/>
    </source>
</evidence>
<sequence length="115" mass="12006">MKSPADLLAEERTAALVRLEALDAEIAELRIDRGRESADDEHDPEGATLSGEWSKLAGLRDAAAAELVDIDAASARLADGSYGVCIDCGRKIPAARLEARPTATRCVDCAAKAGG</sequence>
<reference evidence="7 8" key="1">
    <citation type="submission" date="2024-09" db="EMBL/GenBank/DDBJ databases">
        <authorList>
            <person name="Pan X."/>
        </authorList>
    </citation>
    <scope>NUCLEOTIDE SEQUENCE [LARGE SCALE GENOMIC DNA]</scope>
    <source>
        <strain evidence="7 8">B2969</strain>
    </source>
</reference>
<dbReference type="PROSITE" id="PS51128">
    <property type="entry name" value="ZF_DKSA_2"/>
    <property type="match status" value="1"/>
</dbReference>
<dbReference type="RefSeq" id="WP_397557829.1">
    <property type="nucleotide sequence ID" value="NZ_JBIQWL010000009.1"/>
</dbReference>
<organism evidence="7 8">
    <name type="scientific">Microbacterium alkaliflavum</name>
    <dbReference type="NCBI Taxonomy" id="3248839"/>
    <lineage>
        <taxon>Bacteria</taxon>
        <taxon>Bacillati</taxon>
        <taxon>Actinomycetota</taxon>
        <taxon>Actinomycetes</taxon>
        <taxon>Micrococcales</taxon>
        <taxon>Microbacteriaceae</taxon>
        <taxon>Microbacterium</taxon>
    </lineage>
</organism>
<dbReference type="PANTHER" id="PTHR33823">
    <property type="entry name" value="RNA POLYMERASE-BINDING TRANSCRIPTION FACTOR DKSA-RELATED"/>
    <property type="match status" value="1"/>
</dbReference>
<dbReference type="InterPro" id="IPR000962">
    <property type="entry name" value="Znf_DskA_TraR"/>
</dbReference>
<evidence type="ECO:0000256" key="5">
    <source>
        <dbReference type="SAM" id="MobiDB-lite"/>
    </source>
</evidence>
<evidence type="ECO:0000256" key="4">
    <source>
        <dbReference type="PROSITE-ProRule" id="PRU00510"/>
    </source>
</evidence>
<accession>A0ABW7QBX5</accession>
<dbReference type="Proteomes" id="UP001610861">
    <property type="component" value="Unassembled WGS sequence"/>
</dbReference>
<evidence type="ECO:0000313" key="8">
    <source>
        <dbReference type="Proteomes" id="UP001610861"/>
    </source>
</evidence>
<keyword evidence="2" id="KW-0863">Zinc-finger</keyword>
<dbReference type="Pfam" id="PF01258">
    <property type="entry name" value="zf-dskA_traR"/>
    <property type="match status" value="1"/>
</dbReference>
<gene>
    <name evidence="7" type="ORF">ACH3VR_18680</name>
</gene>
<comment type="caution">
    <text evidence="7">The sequence shown here is derived from an EMBL/GenBank/DDBJ whole genome shotgun (WGS) entry which is preliminary data.</text>
</comment>
<proteinExistence type="predicted"/>
<dbReference type="Gene3D" id="1.20.120.910">
    <property type="entry name" value="DksA, coiled-coil domain"/>
    <property type="match status" value="1"/>
</dbReference>
<keyword evidence="3" id="KW-0862">Zinc</keyword>
<feature type="region of interest" description="Disordered" evidence="5">
    <location>
        <begin position="32"/>
        <end position="51"/>
    </location>
</feature>
<keyword evidence="1" id="KW-0479">Metal-binding</keyword>
<evidence type="ECO:0000256" key="3">
    <source>
        <dbReference type="ARBA" id="ARBA00022833"/>
    </source>
</evidence>
<protein>
    <submittedName>
        <fullName evidence="7">TraR/DksA family transcriptional regulator</fullName>
    </submittedName>
</protein>
<dbReference type="EMBL" id="JBIQWL010000009">
    <property type="protein sequence ID" value="MFH8252399.1"/>
    <property type="molecule type" value="Genomic_DNA"/>
</dbReference>
<name>A0ABW7QBX5_9MICO</name>
<evidence type="ECO:0000256" key="1">
    <source>
        <dbReference type="ARBA" id="ARBA00022723"/>
    </source>
</evidence>
<evidence type="ECO:0000313" key="7">
    <source>
        <dbReference type="EMBL" id="MFH8252399.1"/>
    </source>
</evidence>
<feature type="zinc finger region" description="dksA C4-type" evidence="4">
    <location>
        <begin position="85"/>
        <end position="109"/>
    </location>
</feature>
<feature type="domain" description="Zinc finger DksA/TraR C4-type" evidence="6">
    <location>
        <begin position="80"/>
        <end position="112"/>
    </location>
</feature>
<dbReference type="SUPFAM" id="SSF57716">
    <property type="entry name" value="Glucocorticoid receptor-like (DNA-binding domain)"/>
    <property type="match status" value="1"/>
</dbReference>
<evidence type="ECO:0000256" key="2">
    <source>
        <dbReference type="ARBA" id="ARBA00022771"/>
    </source>
</evidence>
<dbReference type="PANTHER" id="PTHR33823:SF4">
    <property type="entry name" value="GENERAL STRESS PROTEIN 16O"/>
    <property type="match status" value="1"/>
</dbReference>
<keyword evidence="8" id="KW-1185">Reference proteome</keyword>